<keyword evidence="3" id="KW-1185">Reference proteome</keyword>
<dbReference type="Gene3D" id="3.40.710.10">
    <property type="entry name" value="DD-peptidase/beta-lactamase superfamily"/>
    <property type="match status" value="1"/>
</dbReference>
<protein>
    <recommendedName>
        <fullName evidence="1">Beta-lactamase-related domain-containing protein</fullName>
    </recommendedName>
</protein>
<sequence>MPTFTHVVEAFERTYQTLHCSGAALMVFHDNVLQVERYWGTQSANEQAQPVQPHTKFHLASCRKSYIAFAVAYAIYHGYIRSLDDDIRVYLPKLDQKECYKGITVRHLVTHSHGLTKQNGDIVKEFEAGTAWAYRGVNIDLLSSIIQHTTNKTIAEIVQDVVFTPLQFKETNWYNTFDETFVEVIDAAHNRHWSASDNIDGSQMNMYASARELAKWGLLHLNEGMVAGQQLVEPAILQLATTLQSPSFQNCDTPENGILWFVKATQAQQSEIGALVPNGSFQISGYTTVTLLVIPAEQIVAVRAFNSFGNPAGYDYLHDVRHFGDCIMTDLA</sequence>
<dbReference type="STRING" id="33978.A6M13_03170"/>
<accession>A0A1C0YBT5</accession>
<evidence type="ECO:0000313" key="2">
    <source>
        <dbReference type="EMBL" id="OCS84593.1"/>
    </source>
</evidence>
<comment type="caution">
    <text evidence="2">The sequence shown here is derived from an EMBL/GenBank/DDBJ whole genome shotgun (WGS) entry which is preliminary data.</text>
</comment>
<dbReference type="SUPFAM" id="SSF56601">
    <property type="entry name" value="beta-lactamase/transpeptidase-like"/>
    <property type="match status" value="1"/>
</dbReference>
<evidence type="ECO:0000259" key="1">
    <source>
        <dbReference type="Pfam" id="PF00144"/>
    </source>
</evidence>
<evidence type="ECO:0000313" key="3">
    <source>
        <dbReference type="Proteomes" id="UP000093199"/>
    </source>
</evidence>
<gene>
    <name evidence="2" type="ORF">A6M13_03170</name>
</gene>
<dbReference type="Pfam" id="PF00144">
    <property type="entry name" value="Beta-lactamase"/>
    <property type="match status" value="1"/>
</dbReference>
<dbReference type="EMBL" id="MASJ01000023">
    <property type="protein sequence ID" value="OCS84593.1"/>
    <property type="molecule type" value="Genomic_DNA"/>
</dbReference>
<reference evidence="2 3" key="1">
    <citation type="submission" date="2016-07" db="EMBL/GenBank/DDBJ databases">
        <title>Caryophanon tenue genome sequencing.</title>
        <authorList>
            <person name="Verma A."/>
            <person name="Pal Y."/>
            <person name="Krishnamurthi S."/>
        </authorList>
    </citation>
    <scope>NUCLEOTIDE SEQUENCE [LARGE SCALE GENOMIC DNA]</scope>
    <source>
        <strain evidence="2 3">DSM 14152</strain>
    </source>
</reference>
<feature type="domain" description="Beta-lactamase-related" evidence="1">
    <location>
        <begin position="11"/>
        <end position="314"/>
    </location>
</feature>
<name>A0A1C0YBT5_9BACL</name>
<dbReference type="InterPro" id="IPR050789">
    <property type="entry name" value="Diverse_Enzym_Activities"/>
</dbReference>
<dbReference type="InterPro" id="IPR012338">
    <property type="entry name" value="Beta-lactam/transpept-like"/>
</dbReference>
<dbReference type="OrthoDB" id="2356735at2"/>
<dbReference type="InterPro" id="IPR001466">
    <property type="entry name" value="Beta-lactam-related"/>
</dbReference>
<organism evidence="2 3">
    <name type="scientific">Caryophanon tenue</name>
    <dbReference type="NCBI Taxonomy" id="33978"/>
    <lineage>
        <taxon>Bacteria</taxon>
        <taxon>Bacillati</taxon>
        <taxon>Bacillota</taxon>
        <taxon>Bacilli</taxon>
        <taxon>Bacillales</taxon>
        <taxon>Caryophanaceae</taxon>
        <taxon>Caryophanon</taxon>
    </lineage>
</organism>
<dbReference type="PANTHER" id="PTHR43283:SF7">
    <property type="entry name" value="BETA-LACTAMASE-RELATED DOMAIN-CONTAINING PROTEIN"/>
    <property type="match status" value="1"/>
</dbReference>
<dbReference type="Proteomes" id="UP000093199">
    <property type="component" value="Unassembled WGS sequence"/>
</dbReference>
<dbReference type="AlphaFoldDB" id="A0A1C0YBT5"/>
<dbReference type="RefSeq" id="WP_066545648.1">
    <property type="nucleotide sequence ID" value="NZ_MASJ01000023.1"/>
</dbReference>
<proteinExistence type="predicted"/>
<dbReference type="PANTHER" id="PTHR43283">
    <property type="entry name" value="BETA-LACTAMASE-RELATED"/>
    <property type="match status" value="1"/>
</dbReference>